<accession>A0A7W4VXA4</accession>
<dbReference type="Pfam" id="PF01408">
    <property type="entry name" value="GFO_IDH_MocA"/>
    <property type="match status" value="1"/>
</dbReference>
<dbReference type="EMBL" id="JACHWR010000002">
    <property type="protein sequence ID" value="MBB3043526.1"/>
    <property type="molecule type" value="Genomic_DNA"/>
</dbReference>
<reference evidence="3 4" key="1">
    <citation type="submission" date="2020-08" db="EMBL/GenBank/DDBJ databases">
        <title>Sequencing the genomes of 1000 actinobacteria strains.</title>
        <authorList>
            <person name="Klenk H.-P."/>
        </authorList>
    </citation>
    <scope>NUCLEOTIDE SEQUENCE [LARGE SCALE GENOMIC DNA]</scope>
    <source>
        <strain evidence="3 4">DSM 105498</strain>
    </source>
</reference>
<feature type="domain" description="GFO/IDH/MocA-like oxidoreductase" evidence="2">
    <location>
        <begin position="132"/>
        <end position="240"/>
    </location>
</feature>
<dbReference type="Gene3D" id="3.30.360.10">
    <property type="entry name" value="Dihydrodipicolinate Reductase, domain 2"/>
    <property type="match status" value="1"/>
</dbReference>
<sequence>MTDETPELRIGLIGLGAMGRHHARVIRSTPGLRLVAVADPGGDRYGVAGDLPVLPDIQAIIDTGVDAVMVAVPTVLHEEVALSLADAGVHAMVEKPIAHSVEAGEKVARAFEEAGLVGAVGYVERCNPAMIAMRERIASGVLGEVYQITTSRQGPFPERINDVGVVKDLATHDVDLTPWLAGSRYASVTAHVTYRSGREHEDMLVASGRLENGVIVNHLVNWLSPRKDRHCVVTGEKGALVADTLTGDLTYYENGTIEAEWDALASFRGVAEGDVTRFALHKVEPLAAEHASFRDALRGDTSKIVPMSEGVETLRVVDAFLRSAREGVSIRL</sequence>
<dbReference type="PANTHER" id="PTHR43377:SF1">
    <property type="entry name" value="BILIVERDIN REDUCTASE A"/>
    <property type="match status" value="1"/>
</dbReference>
<dbReference type="InterPro" id="IPR000683">
    <property type="entry name" value="Gfo/Idh/MocA-like_OxRdtase_N"/>
</dbReference>
<evidence type="ECO:0000313" key="3">
    <source>
        <dbReference type="EMBL" id="MBB3043526.1"/>
    </source>
</evidence>
<evidence type="ECO:0000313" key="4">
    <source>
        <dbReference type="Proteomes" id="UP000589626"/>
    </source>
</evidence>
<evidence type="ECO:0000259" key="1">
    <source>
        <dbReference type="Pfam" id="PF01408"/>
    </source>
</evidence>
<dbReference type="InterPro" id="IPR055170">
    <property type="entry name" value="GFO_IDH_MocA-like_dom"/>
</dbReference>
<protein>
    <submittedName>
        <fullName evidence="3">Putative dehydrogenase</fullName>
    </submittedName>
</protein>
<dbReference type="Pfam" id="PF22725">
    <property type="entry name" value="GFO_IDH_MocA_C3"/>
    <property type="match status" value="1"/>
</dbReference>
<organism evidence="3 4">
    <name type="scientific">Nocardioides soli</name>
    <dbReference type="NCBI Taxonomy" id="1036020"/>
    <lineage>
        <taxon>Bacteria</taxon>
        <taxon>Bacillati</taxon>
        <taxon>Actinomycetota</taxon>
        <taxon>Actinomycetes</taxon>
        <taxon>Propionibacteriales</taxon>
        <taxon>Nocardioidaceae</taxon>
        <taxon>Nocardioides</taxon>
    </lineage>
</organism>
<feature type="domain" description="Gfo/Idh/MocA-like oxidoreductase N-terminal" evidence="1">
    <location>
        <begin position="8"/>
        <end position="122"/>
    </location>
</feature>
<name>A0A7W4VXA4_9ACTN</name>
<evidence type="ECO:0000259" key="2">
    <source>
        <dbReference type="Pfam" id="PF22725"/>
    </source>
</evidence>
<dbReference type="InterPro" id="IPR036291">
    <property type="entry name" value="NAD(P)-bd_dom_sf"/>
</dbReference>
<dbReference type="AlphaFoldDB" id="A0A7W4VXA4"/>
<dbReference type="SUPFAM" id="SSF55347">
    <property type="entry name" value="Glyceraldehyde-3-phosphate dehydrogenase-like, C-terminal domain"/>
    <property type="match status" value="1"/>
</dbReference>
<dbReference type="GO" id="GO:0000166">
    <property type="term" value="F:nucleotide binding"/>
    <property type="evidence" value="ECO:0007669"/>
    <property type="project" value="InterPro"/>
</dbReference>
<dbReference type="PANTHER" id="PTHR43377">
    <property type="entry name" value="BILIVERDIN REDUCTASE A"/>
    <property type="match status" value="1"/>
</dbReference>
<comment type="caution">
    <text evidence="3">The sequence shown here is derived from an EMBL/GenBank/DDBJ whole genome shotgun (WGS) entry which is preliminary data.</text>
</comment>
<dbReference type="InterPro" id="IPR051450">
    <property type="entry name" value="Gfo/Idh/MocA_Oxidoreductases"/>
</dbReference>
<gene>
    <name evidence="3" type="ORF">FHU40_003344</name>
</gene>
<keyword evidence="4" id="KW-1185">Reference proteome</keyword>
<dbReference type="RefSeq" id="WP_183593336.1">
    <property type="nucleotide sequence ID" value="NZ_JACHWR010000002.1"/>
</dbReference>
<dbReference type="Gene3D" id="3.40.50.720">
    <property type="entry name" value="NAD(P)-binding Rossmann-like Domain"/>
    <property type="match status" value="1"/>
</dbReference>
<dbReference type="SUPFAM" id="SSF51735">
    <property type="entry name" value="NAD(P)-binding Rossmann-fold domains"/>
    <property type="match status" value="1"/>
</dbReference>
<proteinExistence type="predicted"/>
<dbReference type="Proteomes" id="UP000589626">
    <property type="component" value="Unassembled WGS sequence"/>
</dbReference>